<dbReference type="EMBL" id="LSRX01000316">
    <property type="protein sequence ID" value="OLQ00789.1"/>
    <property type="molecule type" value="Genomic_DNA"/>
</dbReference>
<name>A0A1Q9E076_SYMMI</name>
<evidence type="ECO:0000256" key="1">
    <source>
        <dbReference type="SAM" id="MobiDB-lite"/>
    </source>
</evidence>
<dbReference type="AlphaFoldDB" id="A0A1Q9E076"/>
<reference evidence="2 3" key="1">
    <citation type="submission" date="2016-02" db="EMBL/GenBank/DDBJ databases">
        <title>Genome analysis of coral dinoflagellate symbionts highlights evolutionary adaptations to a symbiotic lifestyle.</title>
        <authorList>
            <person name="Aranda M."/>
            <person name="Li Y."/>
            <person name="Liew Y.J."/>
            <person name="Baumgarten S."/>
            <person name="Simakov O."/>
            <person name="Wilson M."/>
            <person name="Piel J."/>
            <person name="Ashoor H."/>
            <person name="Bougouffa S."/>
            <person name="Bajic V.B."/>
            <person name="Ryu T."/>
            <person name="Ravasi T."/>
            <person name="Bayer T."/>
            <person name="Micklem G."/>
            <person name="Kim H."/>
            <person name="Bhak J."/>
            <person name="Lajeunesse T.C."/>
            <person name="Voolstra C.R."/>
        </authorList>
    </citation>
    <scope>NUCLEOTIDE SEQUENCE [LARGE SCALE GENOMIC DNA]</scope>
    <source>
        <strain evidence="2 3">CCMP2467</strain>
    </source>
</reference>
<evidence type="ECO:0000313" key="3">
    <source>
        <dbReference type="Proteomes" id="UP000186817"/>
    </source>
</evidence>
<dbReference type="Proteomes" id="UP000186817">
    <property type="component" value="Unassembled WGS sequence"/>
</dbReference>
<protein>
    <submittedName>
        <fullName evidence="2">Uncharacterized protein</fullName>
    </submittedName>
</protein>
<comment type="caution">
    <text evidence="2">The sequence shown here is derived from an EMBL/GenBank/DDBJ whole genome shotgun (WGS) entry which is preliminary data.</text>
</comment>
<evidence type="ECO:0000313" key="2">
    <source>
        <dbReference type="EMBL" id="OLQ00789.1"/>
    </source>
</evidence>
<feature type="region of interest" description="Disordered" evidence="1">
    <location>
        <begin position="109"/>
        <end position="132"/>
    </location>
</feature>
<sequence length="167" mass="17599">MPDVPRTPPWMLPTPVPFSHEIRLLPLITRVSDGSRSRSGRGGGSHQSHLQTIVSPAATATSSLFSFGFTQRMTPSPGLGGNGGTSPTAYQDSLLPLLGRVLLSSRFPEGLKASSPTSSGNRGGPGGGDVQQRQWRSSAKRCGAIACCEGCESLQFICKVRCHHRGG</sequence>
<keyword evidence="3" id="KW-1185">Reference proteome</keyword>
<organism evidence="2 3">
    <name type="scientific">Symbiodinium microadriaticum</name>
    <name type="common">Dinoflagellate</name>
    <name type="synonym">Zooxanthella microadriatica</name>
    <dbReference type="NCBI Taxonomy" id="2951"/>
    <lineage>
        <taxon>Eukaryota</taxon>
        <taxon>Sar</taxon>
        <taxon>Alveolata</taxon>
        <taxon>Dinophyceae</taxon>
        <taxon>Suessiales</taxon>
        <taxon>Symbiodiniaceae</taxon>
        <taxon>Symbiodinium</taxon>
    </lineage>
</organism>
<accession>A0A1Q9E076</accession>
<proteinExistence type="predicted"/>
<gene>
    <name evidence="2" type="ORF">AK812_SmicGene16535</name>
</gene>